<proteinExistence type="inferred from homology"/>
<gene>
    <name evidence="9" type="ORF">OMES3154_00551</name>
</gene>
<dbReference type="Proteomes" id="UP000419017">
    <property type="component" value="Unassembled WGS sequence"/>
</dbReference>
<dbReference type="GO" id="GO:0016887">
    <property type="term" value="F:ATP hydrolysis activity"/>
    <property type="evidence" value="ECO:0007669"/>
    <property type="project" value="InterPro"/>
</dbReference>
<dbReference type="EMBL" id="CABWIB010000001">
    <property type="protein sequence ID" value="VWL85268.1"/>
    <property type="molecule type" value="Genomic_DNA"/>
</dbReference>
<dbReference type="InterPro" id="IPR027417">
    <property type="entry name" value="P-loop_NTPase"/>
</dbReference>
<comment type="similarity">
    <text evidence="2">Belongs to the ABC transporter superfamily.</text>
</comment>
<comment type="subcellular location">
    <subcellularLocation>
        <location evidence="1">Cell membrane</location>
        <topology evidence="1">Peripheral membrane protein</topology>
    </subcellularLocation>
</comment>
<dbReference type="RefSeq" id="WP_156683276.1">
    <property type="nucleotide sequence ID" value="NZ_CABWIB010000001.1"/>
</dbReference>
<dbReference type="GO" id="GO:0005524">
    <property type="term" value="F:ATP binding"/>
    <property type="evidence" value="ECO:0007669"/>
    <property type="project" value="UniProtKB-KW"/>
</dbReference>
<dbReference type="SMART" id="SM00382">
    <property type="entry name" value="AAA"/>
    <property type="match status" value="1"/>
</dbReference>
<keyword evidence="4" id="KW-1003">Cell membrane</keyword>
<evidence type="ECO:0000256" key="1">
    <source>
        <dbReference type="ARBA" id="ARBA00004202"/>
    </source>
</evidence>
<evidence type="ECO:0000256" key="3">
    <source>
        <dbReference type="ARBA" id="ARBA00022448"/>
    </source>
</evidence>
<evidence type="ECO:0000313" key="9">
    <source>
        <dbReference type="EMBL" id="VWL85268.1"/>
    </source>
</evidence>
<keyword evidence="3" id="KW-0813">Transport</keyword>
<accession>A0A6I8MAC5</accession>
<evidence type="ECO:0000256" key="7">
    <source>
        <dbReference type="ARBA" id="ARBA00023136"/>
    </source>
</evidence>
<dbReference type="Gene3D" id="3.40.50.300">
    <property type="entry name" value="P-loop containing nucleotide triphosphate hydrolases"/>
    <property type="match status" value="1"/>
</dbReference>
<organism evidence="9 10">
    <name type="scientific">Oceanivirga miroungae</name>
    <dbReference type="NCBI Taxonomy" id="1130046"/>
    <lineage>
        <taxon>Bacteria</taxon>
        <taxon>Fusobacteriati</taxon>
        <taxon>Fusobacteriota</taxon>
        <taxon>Fusobacteriia</taxon>
        <taxon>Fusobacteriales</taxon>
        <taxon>Leptotrichiaceae</taxon>
        <taxon>Oceanivirga</taxon>
    </lineage>
</organism>
<dbReference type="PANTHER" id="PTHR43297">
    <property type="entry name" value="OLIGOPEPTIDE TRANSPORT ATP-BINDING PROTEIN APPD"/>
    <property type="match status" value="1"/>
</dbReference>
<dbReference type="PROSITE" id="PS50893">
    <property type="entry name" value="ABC_TRANSPORTER_2"/>
    <property type="match status" value="1"/>
</dbReference>
<evidence type="ECO:0000259" key="8">
    <source>
        <dbReference type="PROSITE" id="PS50893"/>
    </source>
</evidence>
<evidence type="ECO:0000256" key="2">
    <source>
        <dbReference type="ARBA" id="ARBA00005417"/>
    </source>
</evidence>
<keyword evidence="6" id="KW-0067">ATP-binding</keyword>
<dbReference type="Pfam" id="PF00005">
    <property type="entry name" value="ABC_tran"/>
    <property type="match status" value="1"/>
</dbReference>
<keyword evidence="5" id="KW-0547">Nucleotide-binding</keyword>
<protein>
    <submittedName>
        <fullName evidence="9">Hemolysin B</fullName>
    </submittedName>
</protein>
<dbReference type="AlphaFoldDB" id="A0A6I8MAC5"/>
<evidence type="ECO:0000256" key="5">
    <source>
        <dbReference type="ARBA" id="ARBA00022741"/>
    </source>
</evidence>
<evidence type="ECO:0000256" key="4">
    <source>
        <dbReference type="ARBA" id="ARBA00022475"/>
    </source>
</evidence>
<dbReference type="InterPro" id="IPR003439">
    <property type="entry name" value="ABC_transporter-like_ATP-bd"/>
</dbReference>
<reference evidence="9 10" key="1">
    <citation type="submission" date="2019-10" db="EMBL/GenBank/DDBJ databases">
        <authorList>
            <person name="Blom J."/>
        </authorList>
    </citation>
    <scope>NUCLEOTIDE SEQUENCE [LARGE SCALE GENOMIC DNA]</scope>
    <source>
        <strain evidence="9 10">ES3154-GLU</strain>
    </source>
</reference>
<dbReference type="GO" id="GO:0005886">
    <property type="term" value="C:plasma membrane"/>
    <property type="evidence" value="ECO:0007669"/>
    <property type="project" value="UniProtKB-SubCell"/>
</dbReference>
<keyword evidence="10" id="KW-1185">Reference proteome</keyword>
<dbReference type="PANTHER" id="PTHR43297:SF2">
    <property type="entry name" value="DIPEPTIDE TRANSPORT ATP-BINDING PROTEIN DPPD"/>
    <property type="match status" value="1"/>
</dbReference>
<dbReference type="CDD" id="cd03257">
    <property type="entry name" value="ABC_NikE_OppD_transporters"/>
    <property type="match status" value="1"/>
</dbReference>
<feature type="domain" description="ABC transporter" evidence="8">
    <location>
        <begin position="5"/>
        <end position="233"/>
    </location>
</feature>
<sequence length="243" mass="28062">MQKEIEIKNLNLSIDDELLLKNIDLEVNENEIVGILGESGSGKTLTVKYILGILPTRSDIKVEKFERVKEIGVVFQNAFTLLNPTIKIKTQLKHLYVSKYKTKEGFFEKIDFLFKRVGLDDTKKYLNKYSFEASGGENQRIAIAASLISDPGLFIADEITTALDTNSKQDVINLLKDIHQKEKRSILFITHEINLMRNFVDRIYVMYNGEIIEKGTCSEIFNNPKHEYTKELIKLANRYYEEK</sequence>
<name>A0A6I8MAC5_9FUSO</name>
<dbReference type="InterPro" id="IPR003593">
    <property type="entry name" value="AAA+_ATPase"/>
</dbReference>
<evidence type="ECO:0000313" key="10">
    <source>
        <dbReference type="Proteomes" id="UP000419017"/>
    </source>
</evidence>
<keyword evidence="7" id="KW-0472">Membrane</keyword>
<evidence type="ECO:0000256" key="6">
    <source>
        <dbReference type="ARBA" id="ARBA00022840"/>
    </source>
</evidence>
<dbReference type="InterPro" id="IPR050388">
    <property type="entry name" value="ABC_Ni/Peptide_Import"/>
</dbReference>
<dbReference type="SUPFAM" id="SSF52540">
    <property type="entry name" value="P-loop containing nucleoside triphosphate hydrolases"/>
    <property type="match status" value="1"/>
</dbReference>